<dbReference type="EMBL" id="AP035882">
    <property type="protein sequence ID" value="BFP50025.1"/>
    <property type="molecule type" value="Genomic_DNA"/>
</dbReference>
<geneLocation type="plasmid" evidence="1">
    <name>pCMC57_01</name>
</geneLocation>
<evidence type="ECO:0000313" key="1">
    <source>
        <dbReference type="EMBL" id="BFP50025.1"/>
    </source>
</evidence>
<dbReference type="RefSeq" id="WP_407992416.1">
    <property type="nucleotide sequence ID" value="NZ_AP035882.1"/>
</dbReference>
<dbReference type="AlphaFoldDB" id="A0AB33KB54"/>
<organism evidence="1">
    <name type="scientific">Kitasatospora sp. CMC57</name>
    <dbReference type="NCBI Taxonomy" id="3231513"/>
    <lineage>
        <taxon>Bacteria</taxon>
        <taxon>Bacillati</taxon>
        <taxon>Actinomycetota</taxon>
        <taxon>Actinomycetes</taxon>
        <taxon>Kitasatosporales</taxon>
        <taxon>Streptomycetaceae</taxon>
        <taxon>Kitasatospora</taxon>
    </lineage>
</organism>
<sequence>MTADTPIPLASSADMQSGAFADLVRAYQPDYLDTVMLEATRLCEDYCERRLAPFTNLPETHRAQGIDPDELTGITGMPMSLQGTLGTSYANALSGSGAGTMVRHVWLNEFAPRYPDLWTYSDLSVQIVLSQGGLTSLPGTQLIGAEPDSGHVWFQLGTLLPPGSLIRCLYSGGYTTVPASLSRGAKYMAASIIATEIDPMRRGEGHDPDALRAQAEEVLAPYART</sequence>
<dbReference type="KEGG" id="kic:KCMC57_63930"/>
<keyword evidence="1" id="KW-0614">Plasmid</keyword>
<proteinExistence type="predicted"/>
<name>A0AB33KB54_9ACTN</name>
<gene>
    <name evidence="1" type="ORF">KCMC57_63930</name>
</gene>
<protein>
    <submittedName>
        <fullName evidence="1">Uncharacterized protein</fullName>
    </submittedName>
</protein>
<reference evidence="1" key="1">
    <citation type="submission" date="2024-07" db="EMBL/GenBank/DDBJ databases">
        <title>Complete genome sequences of cellulolytic bacteria, Kitasatospora sp. CMC57 and Streptomyces sp. CMC78, isolated from Japanese agricultural soil.</title>
        <authorList>
            <person name="Hashimoto T."/>
            <person name="Ito M."/>
            <person name="Iwamoto M."/>
            <person name="Fukahori D."/>
            <person name="Shoda T."/>
            <person name="Sakoda M."/>
            <person name="Morohoshi T."/>
            <person name="Mitsuboshi M."/>
            <person name="Nishizawa T."/>
        </authorList>
    </citation>
    <scope>NUCLEOTIDE SEQUENCE</scope>
    <source>
        <strain evidence="1">CMC57</strain>
        <plasmid evidence="1">pCMC57_01</plasmid>
    </source>
</reference>
<accession>A0AB33KB54</accession>